<sequence>MPRYRTIACDHCGHLLLKRDAECEVCGRMTRREWNRWIARAIQLGVMLVGFAFVYARLKGLGGQ</sequence>
<evidence type="ECO:0000256" key="1">
    <source>
        <dbReference type="SAM" id="Phobius"/>
    </source>
</evidence>
<organism evidence="2 3">
    <name type="scientific">Agrilutibacter niabensis</name>
    <dbReference type="NCBI Taxonomy" id="380628"/>
    <lineage>
        <taxon>Bacteria</taxon>
        <taxon>Pseudomonadati</taxon>
        <taxon>Pseudomonadota</taxon>
        <taxon>Gammaproteobacteria</taxon>
        <taxon>Lysobacterales</taxon>
        <taxon>Lysobacteraceae</taxon>
        <taxon>Agrilutibacter</taxon>
    </lineage>
</organism>
<comment type="caution">
    <text evidence="2">The sequence shown here is derived from an EMBL/GenBank/DDBJ whole genome shotgun (WGS) entry which is preliminary data.</text>
</comment>
<accession>A0ABU1VNA3</accession>
<keyword evidence="3" id="KW-1185">Reference proteome</keyword>
<reference evidence="2 3" key="1">
    <citation type="submission" date="2023-07" db="EMBL/GenBank/DDBJ databases">
        <title>Sorghum-associated microbial communities from plants grown in Nebraska, USA.</title>
        <authorList>
            <person name="Schachtman D."/>
        </authorList>
    </citation>
    <scope>NUCLEOTIDE SEQUENCE [LARGE SCALE GENOMIC DNA]</scope>
    <source>
        <strain evidence="2 3">BE187</strain>
    </source>
</reference>
<protein>
    <recommendedName>
        <fullName evidence="4">DUF2116 family Zn-ribbon domain-containing protein</fullName>
    </recommendedName>
</protein>
<keyword evidence="1" id="KW-1133">Transmembrane helix</keyword>
<name>A0ABU1VNA3_9GAMM</name>
<keyword evidence="1" id="KW-0812">Transmembrane</keyword>
<proteinExistence type="predicted"/>
<evidence type="ECO:0008006" key="4">
    <source>
        <dbReference type="Google" id="ProtNLM"/>
    </source>
</evidence>
<evidence type="ECO:0000313" key="2">
    <source>
        <dbReference type="EMBL" id="MDR7098944.1"/>
    </source>
</evidence>
<feature type="transmembrane region" description="Helical" evidence="1">
    <location>
        <begin position="37"/>
        <end position="58"/>
    </location>
</feature>
<keyword evidence="1" id="KW-0472">Membrane</keyword>
<evidence type="ECO:0000313" key="3">
    <source>
        <dbReference type="Proteomes" id="UP001267878"/>
    </source>
</evidence>
<dbReference type="EMBL" id="JAVDVW010000001">
    <property type="protein sequence ID" value="MDR7098944.1"/>
    <property type="molecule type" value="Genomic_DNA"/>
</dbReference>
<dbReference type="Proteomes" id="UP001267878">
    <property type="component" value="Unassembled WGS sequence"/>
</dbReference>
<gene>
    <name evidence="2" type="ORF">J2X04_001291</name>
</gene>